<dbReference type="InterPro" id="IPR012259">
    <property type="entry name" value="DHFR"/>
</dbReference>
<comment type="catalytic activity">
    <reaction evidence="8">
        <text>(6S)-5,6,7,8-tetrahydrofolate + NADP(+) = 7,8-dihydrofolate + NADPH + H(+)</text>
        <dbReference type="Rhea" id="RHEA:15009"/>
        <dbReference type="ChEBI" id="CHEBI:15378"/>
        <dbReference type="ChEBI" id="CHEBI:57451"/>
        <dbReference type="ChEBI" id="CHEBI:57453"/>
        <dbReference type="ChEBI" id="CHEBI:57783"/>
        <dbReference type="ChEBI" id="CHEBI:58349"/>
        <dbReference type="EC" id="1.5.1.3"/>
    </reaction>
</comment>
<proteinExistence type="inferred from homology"/>
<evidence type="ECO:0000256" key="5">
    <source>
        <dbReference type="ARBA" id="ARBA00022857"/>
    </source>
</evidence>
<gene>
    <name evidence="10" type="ORF">ACFSAH_16485</name>
</gene>
<dbReference type="PANTHER" id="PTHR48069:SF3">
    <property type="entry name" value="DIHYDROFOLATE REDUCTASE"/>
    <property type="match status" value="1"/>
</dbReference>
<dbReference type="EC" id="1.5.1.3" evidence="3 8"/>
<evidence type="ECO:0000256" key="2">
    <source>
        <dbReference type="ARBA" id="ARBA00009539"/>
    </source>
</evidence>
<comment type="similarity">
    <text evidence="2 8">Belongs to the dihydrofolate reductase family.</text>
</comment>
<dbReference type="Proteomes" id="UP001597118">
    <property type="component" value="Unassembled WGS sequence"/>
</dbReference>
<keyword evidence="6 8" id="KW-0560">Oxidoreductase</keyword>
<reference evidence="11" key="1">
    <citation type="journal article" date="2019" name="Int. J. Syst. Evol. Microbiol.">
        <title>The Global Catalogue of Microorganisms (GCM) 10K type strain sequencing project: providing services to taxonomists for standard genome sequencing and annotation.</title>
        <authorList>
            <consortium name="The Broad Institute Genomics Platform"/>
            <consortium name="The Broad Institute Genome Sequencing Center for Infectious Disease"/>
            <person name="Wu L."/>
            <person name="Ma J."/>
        </authorList>
    </citation>
    <scope>NUCLEOTIDE SEQUENCE [LARGE SCALE GENOMIC DNA]</scope>
    <source>
        <strain evidence="11">CCUG 53762</strain>
    </source>
</reference>
<comment type="pathway">
    <text evidence="1 8">Cofactor biosynthesis; tetrahydrofolate biosynthesis; 5,6,7,8-tetrahydrofolate from 7,8-dihydrofolate: step 1/1.</text>
</comment>
<dbReference type="CDD" id="cd00209">
    <property type="entry name" value="DHFR"/>
    <property type="match status" value="1"/>
</dbReference>
<evidence type="ECO:0000256" key="8">
    <source>
        <dbReference type="PIRNR" id="PIRNR000194"/>
    </source>
</evidence>
<dbReference type="PIRSF" id="PIRSF000194">
    <property type="entry name" value="DHFR"/>
    <property type="match status" value="1"/>
</dbReference>
<dbReference type="InterPro" id="IPR001796">
    <property type="entry name" value="DHFR_dom"/>
</dbReference>
<dbReference type="Gene3D" id="3.40.430.10">
    <property type="entry name" value="Dihydrofolate Reductase, subunit A"/>
    <property type="match status" value="1"/>
</dbReference>
<dbReference type="PROSITE" id="PS51330">
    <property type="entry name" value="DHFR_2"/>
    <property type="match status" value="1"/>
</dbReference>
<feature type="domain" description="DHFR" evidence="9">
    <location>
        <begin position="2"/>
        <end position="160"/>
    </location>
</feature>
<dbReference type="Pfam" id="PF00186">
    <property type="entry name" value="DHFR_1"/>
    <property type="match status" value="1"/>
</dbReference>
<dbReference type="GO" id="GO:0004146">
    <property type="term" value="F:dihydrofolate reductase activity"/>
    <property type="evidence" value="ECO:0007669"/>
    <property type="project" value="UniProtKB-EC"/>
</dbReference>
<accession>A0ABW4IHE5</accession>
<dbReference type="PANTHER" id="PTHR48069">
    <property type="entry name" value="DIHYDROFOLATE REDUCTASE"/>
    <property type="match status" value="1"/>
</dbReference>
<keyword evidence="5 8" id="KW-0521">NADP</keyword>
<evidence type="ECO:0000256" key="4">
    <source>
        <dbReference type="ARBA" id="ARBA00022563"/>
    </source>
</evidence>
<dbReference type="RefSeq" id="WP_379663841.1">
    <property type="nucleotide sequence ID" value="NZ_JBHUDG010000048.1"/>
</dbReference>
<dbReference type="EMBL" id="JBHUDG010000048">
    <property type="protein sequence ID" value="MFD1631473.1"/>
    <property type="molecule type" value="Genomic_DNA"/>
</dbReference>
<sequence length="160" mass="18737">MSLNIIVAVDENNAIGKNNQLLWHLPNDLKFFKEKTSGHTIIMGRKTYDSIGRPLPKRRNIVVSRDKNLKLEGIEVVHSLEEALEKCQTEEEVFIIGGAEIYKQALPYTQKFYVTKVHHKFDADAFFNNLNLNELNEIYREDHLADERHPYNYSFFILEK</sequence>
<dbReference type="InterPro" id="IPR024072">
    <property type="entry name" value="DHFR-like_dom_sf"/>
</dbReference>
<evidence type="ECO:0000256" key="1">
    <source>
        <dbReference type="ARBA" id="ARBA00004903"/>
    </source>
</evidence>
<evidence type="ECO:0000256" key="7">
    <source>
        <dbReference type="ARBA" id="ARBA00025067"/>
    </source>
</evidence>
<evidence type="ECO:0000256" key="3">
    <source>
        <dbReference type="ARBA" id="ARBA00012856"/>
    </source>
</evidence>
<keyword evidence="4 8" id="KW-0554">One-carbon metabolism</keyword>
<evidence type="ECO:0000313" key="10">
    <source>
        <dbReference type="EMBL" id="MFD1631473.1"/>
    </source>
</evidence>
<dbReference type="SUPFAM" id="SSF53597">
    <property type="entry name" value="Dihydrofolate reductase-like"/>
    <property type="match status" value="1"/>
</dbReference>
<dbReference type="PRINTS" id="PR00070">
    <property type="entry name" value="DHFR"/>
</dbReference>
<evidence type="ECO:0000313" key="11">
    <source>
        <dbReference type="Proteomes" id="UP001597118"/>
    </source>
</evidence>
<keyword evidence="11" id="KW-1185">Reference proteome</keyword>
<protein>
    <recommendedName>
        <fullName evidence="3 8">Dihydrofolate reductase</fullName>
        <ecNumber evidence="3 8">1.5.1.3</ecNumber>
    </recommendedName>
</protein>
<organism evidence="10 11">
    <name type="scientific">Pseudopedobacter beijingensis</name>
    <dbReference type="NCBI Taxonomy" id="1207056"/>
    <lineage>
        <taxon>Bacteria</taxon>
        <taxon>Pseudomonadati</taxon>
        <taxon>Bacteroidota</taxon>
        <taxon>Sphingobacteriia</taxon>
        <taxon>Sphingobacteriales</taxon>
        <taxon>Sphingobacteriaceae</taxon>
        <taxon>Pseudopedobacter</taxon>
    </lineage>
</organism>
<comment type="caution">
    <text evidence="10">The sequence shown here is derived from an EMBL/GenBank/DDBJ whole genome shotgun (WGS) entry which is preliminary data.</text>
</comment>
<evidence type="ECO:0000259" key="9">
    <source>
        <dbReference type="PROSITE" id="PS51330"/>
    </source>
</evidence>
<evidence type="ECO:0000256" key="6">
    <source>
        <dbReference type="ARBA" id="ARBA00023002"/>
    </source>
</evidence>
<name>A0ABW4IHE5_9SPHI</name>
<comment type="function">
    <text evidence="7 8">Key enzyme in folate metabolism. Catalyzes an essential reaction for de novo glycine and purine synthesis, and for DNA precursor synthesis.</text>
</comment>